<dbReference type="OrthoDB" id="9791689at2"/>
<dbReference type="PRINTS" id="PR00420">
    <property type="entry name" value="RNGMNOXGNASE"/>
</dbReference>
<dbReference type="InterPro" id="IPR002938">
    <property type="entry name" value="FAD-bd"/>
</dbReference>
<keyword evidence="3" id="KW-0274">FAD</keyword>
<proteinExistence type="predicted"/>
<dbReference type="GO" id="GO:0016709">
    <property type="term" value="F:oxidoreductase activity, acting on paired donors, with incorporation or reduction of molecular oxygen, NAD(P)H as one donor, and incorporation of one atom of oxygen"/>
    <property type="evidence" value="ECO:0007669"/>
    <property type="project" value="UniProtKB-ARBA"/>
</dbReference>
<keyword evidence="5" id="KW-0503">Monooxygenase</keyword>
<dbReference type="STRING" id="366602.Caul_0541"/>
<dbReference type="KEGG" id="cak:Caul_0541"/>
<evidence type="ECO:0000256" key="3">
    <source>
        <dbReference type="ARBA" id="ARBA00022827"/>
    </source>
</evidence>
<dbReference type="InterPro" id="IPR050641">
    <property type="entry name" value="RIFMO-like"/>
</dbReference>
<dbReference type="AlphaFoldDB" id="B0T7D7"/>
<protein>
    <submittedName>
        <fullName evidence="5">Monooxygenase FAD-binding</fullName>
    </submittedName>
</protein>
<evidence type="ECO:0000256" key="2">
    <source>
        <dbReference type="ARBA" id="ARBA00022630"/>
    </source>
</evidence>
<organism evidence="5">
    <name type="scientific">Caulobacter sp. (strain K31)</name>
    <dbReference type="NCBI Taxonomy" id="366602"/>
    <lineage>
        <taxon>Bacteria</taxon>
        <taxon>Pseudomonadati</taxon>
        <taxon>Pseudomonadota</taxon>
        <taxon>Alphaproteobacteria</taxon>
        <taxon>Caulobacterales</taxon>
        <taxon>Caulobacteraceae</taxon>
        <taxon>Caulobacter</taxon>
    </lineage>
</organism>
<dbReference type="GO" id="GO:0071949">
    <property type="term" value="F:FAD binding"/>
    <property type="evidence" value="ECO:0007669"/>
    <property type="project" value="InterPro"/>
</dbReference>
<sequence>MIDVLIVGAGPAGLTLACDLRRRGVAFRLIEKLPSPLVGSKGKGIQPRSLELFDDLGLIDRVFANSSNYPPMRIYKGPDPVATHIMMPILEPTPDVPYPNIRMQPQWKTEALLRERLAELGGQVEFNTSFKSLEQTPQAVVVKVLSPAGEETVSARYVVAADGGRGTIRKAIGVTFEGENPSLDGILIADVKVEGLGRDVWHVWTTPAGQKVTLCPLPPTDGFQFAAFVTEGAEPVQELETLQALLDEAAGPRSGPARKGLSKLLGRRASLKGSGYRVSDMTWISLFRPNVRMANAFRKGRVFLVGDAAHIHTPAGAQGLNTSIQDAYNLGWKLGWVIKGVSDARLLDTYEEERLPIAAAVLRRSDELYKDIVKQDGKEDRNEDDGQLTLNYRGSSLCGPANVETLLQPGDRMPNILLRSPSGATLNLFDLMRGPQASEFHIDRVRPEGASTKDIRVASIGSEAGARGFDYHGDGPAMKDLAGRIVSVRPDGYIQSIGDKGSLPRSIHASAA</sequence>
<dbReference type="InterPro" id="IPR036188">
    <property type="entry name" value="FAD/NAD-bd_sf"/>
</dbReference>
<dbReference type="Gene3D" id="3.30.70.2450">
    <property type="match status" value="1"/>
</dbReference>
<evidence type="ECO:0000259" key="4">
    <source>
        <dbReference type="Pfam" id="PF01494"/>
    </source>
</evidence>
<keyword evidence="5" id="KW-0560">Oxidoreductase</keyword>
<dbReference type="NCBIfam" id="NF004832">
    <property type="entry name" value="PRK06184.1"/>
    <property type="match status" value="1"/>
</dbReference>
<dbReference type="BRENDA" id="1.14.14.58">
    <property type="organism ID" value="399"/>
</dbReference>
<reference evidence="5" key="1">
    <citation type="submission" date="2008-01" db="EMBL/GenBank/DDBJ databases">
        <title>Complete sequence of chromosome of Caulobacter sp. K31.</title>
        <authorList>
            <consortium name="US DOE Joint Genome Institute"/>
            <person name="Copeland A."/>
            <person name="Lucas S."/>
            <person name="Lapidus A."/>
            <person name="Barry K."/>
            <person name="Glavina del Rio T."/>
            <person name="Dalin E."/>
            <person name="Tice H."/>
            <person name="Pitluck S."/>
            <person name="Bruce D."/>
            <person name="Goodwin L."/>
            <person name="Thompson L.S."/>
            <person name="Brettin T."/>
            <person name="Detter J.C."/>
            <person name="Han C."/>
            <person name="Schmutz J."/>
            <person name="Larimer F."/>
            <person name="Land M."/>
            <person name="Hauser L."/>
            <person name="Kyrpides N."/>
            <person name="Kim E."/>
            <person name="Stephens C."/>
            <person name="Richardson P."/>
        </authorList>
    </citation>
    <scope>NUCLEOTIDE SEQUENCE [LARGE SCALE GENOMIC DNA]</scope>
    <source>
        <strain evidence="5">K31</strain>
    </source>
</reference>
<dbReference type="Pfam" id="PF01494">
    <property type="entry name" value="FAD_binding_3"/>
    <property type="match status" value="1"/>
</dbReference>
<dbReference type="Gene3D" id="3.50.50.60">
    <property type="entry name" value="FAD/NAD(P)-binding domain"/>
    <property type="match status" value="1"/>
</dbReference>
<feature type="domain" description="FAD-binding" evidence="4">
    <location>
        <begin position="2"/>
        <end position="365"/>
    </location>
</feature>
<dbReference type="PANTHER" id="PTHR43004:SF19">
    <property type="entry name" value="BINDING MONOOXYGENASE, PUTATIVE (JCVI)-RELATED"/>
    <property type="match status" value="1"/>
</dbReference>
<dbReference type="HOGENOM" id="CLU_009665_20_3_5"/>
<name>B0T7D7_CAUSK</name>
<accession>B0T7D7</accession>
<dbReference type="eggNOG" id="COG0654">
    <property type="taxonomic scope" value="Bacteria"/>
</dbReference>
<keyword evidence="2" id="KW-0285">Flavoprotein</keyword>
<dbReference type="EMBL" id="CP000927">
    <property type="protein sequence ID" value="ABZ69675.1"/>
    <property type="molecule type" value="Genomic_DNA"/>
</dbReference>
<evidence type="ECO:0000256" key="1">
    <source>
        <dbReference type="ARBA" id="ARBA00001974"/>
    </source>
</evidence>
<dbReference type="PANTHER" id="PTHR43004">
    <property type="entry name" value="TRK SYSTEM POTASSIUM UPTAKE PROTEIN"/>
    <property type="match status" value="1"/>
</dbReference>
<gene>
    <name evidence="5" type="ordered locus">Caul_0541</name>
</gene>
<comment type="cofactor">
    <cofactor evidence="1">
        <name>FAD</name>
        <dbReference type="ChEBI" id="CHEBI:57692"/>
    </cofactor>
</comment>
<dbReference type="SUPFAM" id="SSF51905">
    <property type="entry name" value="FAD/NAD(P)-binding domain"/>
    <property type="match status" value="1"/>
</dbReference>
<evidence type="ECO:0000313" key="5">
    <source>
        <dbReference type="EMBL" id="ABZ69675.1"/>
    </source>
</evidence>